<keyword evidence="3" id="KW-1185">Reference proteome</keyword>
<comment type="caution">
    <text evidence="2">The sequence shown here is derived from an EMBL/GenBank/DDBJ whole genome shotgun (WGS) entry which is preliminary data.</text>
</comment>
<sequence length="159" mass="18542">MPIRAYDPPLRPLKSRDCTPQEKLPFFVFRLKLSLRFVLNVFRFSAFSVGVLVFLAFRIGNFTLCSFALCASRILYLRSWTWMDVSLKLFVFRLFTFSYSSSPFLPLQPSSGSPPSPLTSITNLHHTSYIIHIIHIIQYRPISIYYILYTLHHIGIMML</sequence>
<protein>
    <recommendedName>
        <fullName evidence="4">Transmembrane protein</fullName>
    </recommendedName>
</protein>
<feature type="transmembrane region" description="Helical" evidence="1">
    <location>
        <begin position="129"/>
        <end position="149"/>
    </location>
</feature>
<name>A0A9P5ZJB9_PLEER</name>
<keyword evidence="1" id="KW-0812">Transmembrane</keyword>
<organism evidence="2 3">
    <name type="scientific">Pleurotus eryngii</name>
    <name type="common">Boletus of the steppes</name>
    <dbReference type="NCBI Taxonomy" id="5323"/>
    <lineage>
        <taxon>Eukaryota</taxon>
        <taxon>Fungi</taxon>
        <taxon>Dikarya</taxon>
        <taxon>Basidiomycota</taxon>
        <taxon>Agaricomycotina</taxon>
        <taxon>Agaricomycetes</taxon>
        <taxon>Agaricomycetidae</taxon>
        <taxon>Agaricales</taxon>
        <taxon>Pleurotineae</taxon>
        <taxon>Pleurotaceae</taxon>
        <taxon>Pleurotus</taxon>
    </lineage>
</organism>
<feature type="transmembrane region" description="Helical" evidence="1">
    <location>
        <begin position="89"/>
        <end position="109"/>
    </location>
</feature>
<dbReference type="EMBL" id="MU154721">
    <property type="protein sequence ID" value="KAF9488285.1"/>
    <property type="molecule type" value="Genomic_DNA"/>
</dbReference>
<gene>
    <name evidence="2" type="ORF">BDN71DRAFT_519161</name>
</gene>
<reference evidence="2" key="1">
    <citation type="submission" date="2020-11" db="EMBL/GenBank/DDBJ databases">
        <authorList>
            <consortium name="DOE Joint Genome Institute"/>
            <person name="Ahrendt S."/>
            <person name="Riley R."/>
            <person name="Andreopoulos W."/>
            <person name="Labutti K."/>
            <person name="Pangilinan J."/>
            <person name="Ruiz-Duenas F.J."/>
            <person name="Barrasa J.M."/>
            <person name="Sanchez-Garcia M."/>
            <person name="Camarero S."/>
            <person name="Miyauchi S."/>
            <person name="Serrano A."/>
            <person name="Linde D."/>
            <person name="Babiker R."/>
            <person name="Drula E."/>
            <person name="Ayuso-Fernandez I."/>
            <person name="Pacheco R."/>
            <person name="Padilla G."/>
            <person name="Ferreira P."/>
            <person name="Barriuso J."/>
            <person name="Kellner H."/>
            <person name="Castanera R."/>
            <person name="Alfaro M."/>
            <person name="Ramirez L."/>
            <person name="Pisabarro A.G."/>
            <person name="Kuo A."/>
            <person name="Tritt A."/>
            <person name="Lipzen A."/>
            <person name="He G."/>
            <person name="Yan M."/>
            <person name="Ng V."/>
            <person name="Cullen D."/>
            <person name="Martin F."/>
            <person name="Rosso M.-N."/>
            <person name="Henrissat B."/>
            <person name="Hibbett D."/>
            <person name="Martinez A.T."/>
            <person name="Grigoriev I.V."/>
        </authorList>
    </citation>
    <scope>NUCLEOTIDE SEQUENCE</scope>
    <source>
        <strain evidence="2">ATCC 90797</strain>
    </source>
</reference>
<evidence type="ECO:0000313" key="3">
    <source>
        <dbReference type="Proteomes" id="UP000807025"/>
    </source>
</evidence>
<dbReference type="AlphaFoldDB" id="A0A9P5ZJB9"/>
<dbReference type="Proteomes" id="UP000807025">
    <property type="component" value="Unassembled WGS sequence"/>
</dbReference>
<evidence type="ECO:0000313" key="2">
    <source>
        <dbReference type="EMBL" id="KAF9488285.1"/>
    </source>
</evidence>
<accession>A0A9P5ZJB9</accession>
<feature type="transmembrane region" description="Helical" evidence="1">
    <location>
        <begin position="59"/>
        <end position="77"/>
    </location>
</feature>
<evidence type="ECO:0000256" key="1">
    <source>
        <dbReference type="SAM" id="Phobius"/>
    </source>
</evidence>
<proteinExistence type="predicted"/>
<keyword evidence="1" id="KW-0472">Membrane</keyword>
<keyword evidence="1" id="KW-1133">Transmembrane helix</keyword>
<evidence type="ECO:0008006" key="4">
    <source>
        <dbReference type="Google" id="ProtNLM"/>
    </source>
</evidence>